<sequence length="199" mass="21885">MDIEEILLCPVPEDPRIPGTPVGRVGSVGLAKLTRRVPTMGAVLSYEGRQAYVDGRPVEHAVLAEALLRAVVAAANRLWGDLWVAPLVAVTRLGQRTAQRDRIIKFGLPTPVLKLLGSAAYVDHPRAVGYQLLAVATVWDEMGSDDEEHHRSGVLSHSDREDLDRRLHGVLRAAQGLVEEIREETDLARRIRLGLETKS</sequence>
<evidence type="ECO:0000313" key="1">
    <source>
        <dbReference type="EMBL" id="GJD58782.1"/>
    </source>
</evidence>
<reference evidence="2 3" key="1">
    <citation type="submission" date="2019-06" db="EMBL/GenBank/DDBJ databases">
        <authorList>
            <person name="Rodrigo-Torres L."/>
            <person name="Arahal R. D."/>
            <person name="Lucena T."/>
        </authorList>
    </citation>
    <scope>NUCLEOTIDE SEQUENCE [LARGE SCALE GENOMIC DNA]</scope>
    <source>
        <strain evidence="2 3">SW08-7</strain>
    </source>
</reference>
<name>A0A564G657_9HYPH</name>
<accession>A0A564G657</accession>
<gene>
    <name evidence="1" type="ORF">IFDJLNFL_4705</name>
    <name evidence="2" type="ORF">MTDSW087_05256</name>
</gene>
<dbReference type="Proteomes" id="UP001055303">
    <property type="component" value="Unassembled WGS sequence"/>
</dbReference>
<dbReference type="Proteomes" id="UP000401717">
    <property type="component" value="Unassembled WGS sequence"/>
</dbReference>
<evidence type="ECO:0000313" key="2">
    <source>
        <dbReference type="EMBL" id="VUF15514.1"/>
    </source>
</evidence>
<dbReference type="RefSeq" id="WP_003601494.1">
    <property type="nucleotide sequence ID" value="NZ_BPQI01000168.1"/>
</dbReference>
<evidence type="ECO:0000313" key="3">
    <source>
        <dbReference type="Proteomes" id="UP000401717"/>
    </source>
</evidence>
<evidence type="ECO:0000313" key="4">
    <source>
        <dbReference type="Proteomes" id="UP001055303"/>
    </source>
</evidence>
<protein>
    <submittedName>
        <fullName evidence="2">Uncharacterized protein</fullName>
    </submittedName>
</protein>
<reference evidence="1" key="2">
    <citation type="journal article" date="2021" name="Front. Microbiol.">
        <title>Comprehensive Comparative Genomics and Phenotyping of Methylobacterium Species.</title>
        <authorList>
            <person name="Alessa O."/>
            <person name="Ogura Y."/>
            <person name="Fujitani Y."/>
            <person name="Takami H."/>
            <person name="Hayashi T."/>
            <person name="Sahin N."/>
            <person name="Tani A."/>
        </authorList>
    </citation>
    <scope>NUCLEOTIDE SEQUENCE</scope>
    <source>
        <strain evidence="1">DSM 22415</strain>
    </source>
</reference>
<dbReference type="AlphaFoldDB" id="A0A564G657"/>
<keyword evidence="4" id="KW-1185">Reference proteome</keyword>
<organism evidence="2 3">
    <name type="scientific">Methylobacterium dankookense</name>
    <dbReference type="NCBI Taxonomy" id="560405"/>
    <lineage>
        <taxon>Bacteria</taxon>
        <taxon>Pseudomonadati</taxon>
        <taxon>Pseudomonadota</taxon>
        <taxon>Alphaproteobacteria</taxon>
        <taxon>Hyphomicrobiales</taxon>
        <taxon>Methylobacteriaceae</taxon>
        <taxon>Methylobacterium</taxon>
    </lineage>
</organism>
<dbReference type="EMBL" id="CABFVH010000058">
    <property type="protein sequence ID" value="VUF15514.1"/>
    <property type="molecule type" value="Genomic_DNA"/>
</dbReference>
<dbReference type="EMBL" id="BPQI01000168">
    <property type="protein sequence ID" value="GJD58782.1"/>
    <property type="molecule type" value="Genomic_DNA"/>
</dbReference>
<dbReference type="OrthoDB" id="7996646at2"/>
<reference evidence="1" key="3">
    <citation type="submission" date="2021-08" db="EMBL/GenBank/DDBJ databases">
        <authorList>
            <person name="Tani A."/>
            <person name="Ola A."/>
            <person name="Ogura Y."/>
            <person name="Katsura K."/>
            <person name="Hayashi T."/>
        </authorList>
    </citation>
    <scope>NUCLEOTIDE SEQUENCE</scope>
    <source>
        <strain evidence="1">DSM 22415</strain>
    </source>
</reference>
<proteinExistence type="predicted"/>